<evidence type="ECO:0000313" key="3">
    <source>
        <dbReference type="EMBL" id="KKN08341.1"/>
    </source>
</evidence>
<dbReference type="PANTHER" id="PTHR46118:SF4">
    <property type="entry name" value="PROTEIN ABHD11"/>
    <property type="match status" value="1"/>
</dbReference>
<dbReference type="PANTHER" id="PTHR46118">
    <property type="entry name" value="PROTEIN ABHD11"/>
    <property type="match status" value="1"/>
</dbReference>
<feature type="domain" description="AB hydrolase-1" evidence="2">
    <location>
        <begin position="25"/>
        <end position="254"/>
    </location>
</feature>
<sequence length="268" mass="29983">MLGKLWRNFQEAGMQLNYRQQGQGPNVILIHGLFGSLENLNVIAKPLSEHFNVINVDLRNHGLSPHSKEMNYPAMAQDIVELLANLNIDKAHLVGHSMGGKVAMELALTHPELVNKLVVLDIAPVSYPARHTKILQALKAVSAQSIDDRKQADVIMQPYIEELGVRQFLLKSLAKNEEGHFAWRFNLNVLDEKYSTITSNVNENNSCSCDTLFIKGNDSDYILPEHRTAIKARFKNTKAKIIHGAGHWLHAQKPLAVNKAINDFLTAV</sequence>
<dbReference type="InterPro" id="IPR000073">
    <property type="entry name" value="AB_hydrolase_1"/>
</dbReference>
<protein>
    <recommendedName>
        <fullName evidence="2">AB hydrolase-1 domain-containing protein</fullName>
    </recommendedName>
</protein>
<dbReference type="PRINTS" id="PR00111">
    <property type="entry name" value="ABHYDROLASE"/>
</dbReference>
<evidence type="ECO:0000256" key="1">
    <source>
        <dbReference type="ARBA" id="ARBA00022801"/>
    </source>
</evidence>
<name>A0A0F9Q530_9ZZZZ</name>
<dbReference type="FunFam" id="3.40.50.1820:FF:000039">
    <property type="entry name" value="Esterase ybfF"/>
    <property type="match status" value="1"/>
</dbReference>
<dbReference type="PRINTS" id="PR00412">
    <property type="entry name" value="EPOXHYDRLASE"/>
</dbReference>
<reference evidence="3" key="1">
    <citation type="journal article" date="2015" name="Nature">
        <title>Complex archaea that bridge the gap between prokaryotes and eukaryotes.</title>
        <authorList>
            <person name="Spang A."/>
            <person name="Saw J.H."/>
            <person name="Jorgensen S.L."/>
            <person name="Zaremba-Niedzwiedzka K."/>
            <person name="Martijn J."/>
            <person name="Lind A.E."/>
            <person name="van Eijk R."/>
            <person name="Schleper C."/>
            <person name="Guy L."/>
            <person name="Ettema T.J."/>
        </authorList>
    </citation>
    <scope>NUCLEOTIDE SEQUENCE</scope>
</reference>
<proteinExistence type="predicted"/>
<evidence type="ECO:0000259" key="2">
    <source>
        <dbReference type="Pfam" id="PF00561"/>
    </source>
</evidence>
<dbReference type="GO" id="GO:0016787">
    <property type="term" value="F:hydrolase activity"/>
    <property type="evidence" value="ECO:0007669"/>
    <property type="project" value="UniProtKB-KW"/>
</dbReference>
<gene>
    <name evidence="3" type="ORF">LCGC14_1057650</name>
</gene>
<dbReference type="SUPFAM" id="SSF53474">
    <property type="entry name" value="alpha/beta-Hydrolases"/>
    <property type="match status" value="1"/>
</dbReference>
<accession>A0A0F9Q530</accession>
<keyword evidence="1" id="KW-0378">Hydrolase</keyword>
<comment type="caution">
    <text evidence="3">The sequence shown here is derived from an EMBL/GenBank/DDBJ whole genome shotgun (WGS) entry which is preliminary data.</text>
</comment>
<dbReference type="EMBL" id="LAZR01004468">
    <property type="protein sequence ID" value="KKN08341.1"/>
    <property type="molecule type" value="Genomic_DNA"/>
</dbReference>
<dbReference type="Pfam" id="PF00561">
    <property type="entry name" value="Abhydrolase_1"/>
    <property type="match status" value="1"/>
</dbReference>
<dbReference type="InterPro" id="IPR000639">
    <property type="entry name" value="Epox_hydrolase-like"/>
</dbReference>
<organism evidence="3">
    <name type="scientific">marine sediment metagenome</name>
    <dbReference type="NCBI Taxonomy" id="412755"/>
    <lineage>
        <taxon>unclassified sequences</taxon>
        <taxon>metagenomes</taxon>
        <taxon>ecological metagenomes</taxon>
    </lineage>
</organism>
<dbReference type="Gene3D" id="3.40.50.1820">
    <property type="entry name" value="alpha/beta hydrolase"/>
    <property type="match status" value="1"/>
</dbReference>
<dbReference type="AlphaFoldDB" id="A0A0F9Q530"/>
<dbReference type="InterPro" id="IPR029058">
    <property type="entry name" value="AB_hydrolase_fold"/>
</dbReference>